<dbReference type="EMBL" id="ABJB010887432">
    <property type="status" value="NOT_ANNOTATED_CDS"/>
    <property type="molecule type" value="Genomic_DNA"/>
</dbReference>
<dbReference type="PANTHER" id="PTHR11690">
    <property type="entry name" value="AMILORIDE-SENSITIVE SODIUM CHANNEL-RELATED"/>
    <property type="match status" value="1"/>
</dbReference>
<feature type="compositionally biased region" description="Pro residues" evidence="13">
    <location>
        <begin position="385"/>
        <end position="394"/>
    </location>
</feature>
<dbReference type="GO" id="GO:0015280">
    <property type="term" value="F:ligand-gated sodium channel activity"/>
    <property type="evidence" value="ECO:0000318"/>
    <property type="project" value="GO_Central"/>
</dbReference>
<dbReference type="EMBL" id="ABJB010508155">
    <property type="status" value="NOT_ANNOTATED_CDS"/>
    <property type="molecule type" value="Genomic_DNA"/>
</dbReference>
<evidence type="ECO:0000313" key="14">
    <source>
        <dbReference type="EMBL" id="EEC17379.1"/>
    </source>
</evidence>
<dbReference type="GO" id="GO:0035725">
    <property type="term" value="P:sodium ion transmembrane transport"/>
    <property type="evidence" value="ECO:0000318"/>
    <property type="project" value="GO_Central"/>
</dbReference>
<feature type="region of interest" description="Disordered" evidence="13">
    <location>
        <begin position="301"/>
        <end position="339"/>
    </location>
</feature>
<dbReference type="AlphaFoldDB" id="B7QEV7"/>
<dbReference type="EMBL" id="ABJB011016496">
    <property type="status" value="NOT_ANNOTATED_CDS"/>
    <property type="molecule type" value="Genomic_DNA"/>
</dbReference>
<dbReference type="EMBL" id="ABJB010809356">
    <property type="status" value="NOT_ANNOTATED_CDS"/>
    <property type="molecule type" value="Genomic_DNA"/>
</dbReference>
<evidence type="ECO:0000256" key="9">
    <source>
        <dbReference type="ARBA" id="ARBA00023136"/>
    </source>
</evidence>
<evidence type="ECO:0000256" key="3">
    <source>
        <dbReference type="ARBA" id="ARBA00022448"/>
    </source>
</evidence>
<accession>B7QEV7</accession>
<dbReference type="EMBL" id="ABJB010288193">
    <property type="status" value="NOT_ANNOTATED_CDS"/>
    <property type="molecule type" value="Genomic_DNA"/>
</dbReference>
<dbReference type="STRING" id="6945.B7QEV7"/>
<feature type="compositionally biased region" description="Basic and acidic residues" evidence="13">
    <location>
        <begin position="373"/>
        <end position="383"/>
    </location>
</feature>
<comment type="similarity">
    <text evidence="2 12">Belongs to the amiloride-sensitive sodium channel (TC 1.A.6) family.</text>
</comment>
<proteinExistence type="inferred from homology"/>
<evidence type="ECO:0000313" key="15">
    <source>
        <dbReference type="EnsemblMetazoa" id="ISCW022840-PA"/>
    </source>
</evidence>
<dbReference type="EMBL" id="ABJB010721641">
    <property type="status" value="NOT_ANNOTATED_CDS"/>
    <property type="molecule type" value="Genomic_DNA"/>
</dbReference>
<dbReference type="EMBL" id="ABJB010097999">
    <property type="status" value="NOT_ANNOTATED_CDS"/>
    <property type="molecule type" value="Genomic_DNA"/>
</dbReference>
<dbReference type="EMBL" id="ABJB010016508">
    <property type="status" value="NOT_ANNOTATED_CDS"/>
    <property type="molecule type" value="Genomic_DNA"/>
</dbReference>
<evidence type="ECO:0000256" key="4">
    <source>
        <dbReference type="ARBA" id="ARBA00022461"/>
    </source>
</evidence>
<keyword evidence="5 12" id="KW-0812">Transmembrane</keyword>
<evidence type="ECO:0000256" key="7">
    <source>
        <dbReference type="ARBA" id="ARBA00023053"/>
    </source>
</evidence>
<dbReference type="VEuPathDB" id="VectorBase:ISCI022840"/>
<evidence type="ECO:0000256" key="13">
    <source>
        <dbReference type="SAM" id="MobiDB-lite"/>
    </source>
</evidence>
<sequence length="486" mass="53848">MFGNRYRDLVAESGGPGCAVICGRRGGVFRKCVWVVVVSVLTTLTFRDCISVFKEYGEFPVIINYKYQQELSPSFPDVTICNANPLRRSRLCGDEVPRNSGIPADVLKRNCADPPLYLDPNAEDLDLRDKLRLWVAQMKKDELRTVQKLAHQLDDVVVGCEYGRKNCNGHRYFAPTFDSRFGNCFCFHCKVAGGVTEDFFHYQSTSRTEDGLVVMLDPQLDEYLPTSTEAGFIVMVHGRGFQPDICNDAVFVEPGYSTYIGLRLDCMSFCHQDLVRHRCGCESRDFPITTNAKGKTYPICEEPGPHCGRPSGPGSVRGHRSGRRKEAVPLAEGPAKWHEAAAAPVHAVSPVLAGPAEHDRLHAHPGDPGPEAGHGRDPGEATPRRVPPADPLPHPGRRGRRLPRRGPLLSRTIRETVPQQHRLRGSRSQQALSADCCVTRDIDASWTYRCPSSRPQLRGQKTNRASSNGPVFSQVDAPRKLEAIGT</sequence>
<evidence type="ECO:0000256" key="8">
    <source>
        <dbReference type="ARBA" id="ARBA00023065"/>
    </source>
</evidence>
<feature type="compositionally biased region" description="Basic and acidic residues" evidence="13">
    <location>
        <begin position="477"/>
        <end position="486"/>
    </location>
</feature>
<keyword evidence="11 12" id="KW-0407">Ion channel</keyword>
<dbReference type="EMBL" id="ABJB010805711">
    <property type="status" value="NOT_ANNOTATED_CDS"/>
    <property type="molecule type" value="Genomic_DNA"/>
</dbReference>
<dbReference type="Gene3D" id="2.60.470.10">
    <property type="entry name" value="Acid-sensing ion channels like domains"/>
    <property type="match status" value="1"/>
</dbReference>
<keyword evidence="7" id="KW-0915">Sodium</keyword>
<dbReference type="VEuPathDB" id="VectorBase:ISCP_029644"/>
<keyword evidence="3 12" id="KW-0813">Transport</keyword>
<protein>
    <submittedName>
        <fullName evidence="14 15">Uncharacterized protein</fullName>
    </submittedName>
</protein>
<evidence type="ECO:0000256" key="2">
    <source>
        <dbReference type="ARBA" id="ARBA00007193"/>
    </source>
</evidence>
<dbReference type="InParanoid" id="B7QEV7"/>
<dbReference type="Proteomes" id="UP000001555">
    <property type="component" value="Unassembled WGS sequence"/>
</dbReference>
<dbReference type="EMBL" id="DS922315">
    <property type="protein sequence ID" value="EEC17379.1"/>
    <property type="molecule type" value="Genomic_DNA"/>
</dbReference>
<keyword evidence="8 12" id="KW-0406">Ion transport</keyword>
<dbReference type="Pfam" id="PF00858">
    <property type="entry name" value="ASC"/>
    <property type="match status" value="1"/>
</dbReference>
<name>B7QEV7_IXOSC</name>
<comment type="subcellular location">
    <subcellularLocation>
        <location evidence="1">Membrane</location>
        <topology evidence="1">Multi-pass membrane protein</topology>
    </subcellularLocation>
</comment>
<keyword evidence="10 12" id="KW-0739">Sodium transport</keyword>
<keyword evidence="6" id="KW-1133">Transmembrane helix</keyword>
<gene>
    <name evidence="14" type="ORF">IscW_ISCW022840</name>
</gene>
<dbReference type="HOGENOM" id="CLU_561747_0_0_1"/>
<keyword evidence="9" id="KW-0472">Membrane</keyword>
<keyword evidence="16" id="KW-1185">Reference proteome</keyword>
<evidence type="ECO:0000256" key="5">
    <source>
        <dbReference type="ARBA" id="ARBA00022692"/>
    </source>
</evidence>
<evidence type="ECO:0000256" key="6">
    <source>
        <dbReference type="ARBA" id="ARBA00022989"/>
    </source>
</evidence>
<evidence type="ECO:0000256" key="11">
    <source>
        <dbReference type="ARBA" id="ARBA00023303"/>
    </source>
</evidence>
<dbReference type="EnsemblMetazoa" id="ISCW022840-RA">
    <property type="protein sequence ID" value="ISCW022840-PA"/>
    <property type="gene ID" value="ISCW022840"/>
</dbReference>
<keyword evidence="4 12" id="KW-0894">Sodium channel</keyword>
<dbReference type="PANTHER" id="PTHR11690:SF248">
    <property type="entry name" value="PICKPOCKET 17, ISOFORM A"/>
    <property type="match status" value="1"/>
</dbReference>
<dbReference type="OrthoDB" id="6512937at2759"/>
<dbReference type="VEuPathDB" id="VectorBase:ISCW022840"/>
<feature type="compositionally biased region" description="Polar residues" evidence="13">
    <location>
        <begin position="453"/>
        <end position="471"/>
    </location>
</feature>
<dbReference type="EMBL" id="ABJB011135884">
    <property type="status" value="NOT_ANNOTATED_CDS"/>
    <property type="molecule type" value="Genomic_DNA"/>
</dbReference>
<dbReference type="PRINTS" id="PR01078">
    <property type="entry name" value="AMINACHANNEL"/>
</dbReference>
<evidence type="ECO:0000256" key="10">
    <source>
        <dbReference type="ARBA" id="ARBA00023201"/>
    </source>
</evidence>
<evidence type="ECO:0000256" key="12">
    <source>
        <dbReference type="RuleBase" id="RU000679"/>
    </source>
</evidence>
<dbReference type="PaxDb" id="6945-B7QEV7"/>
<evidence type="ECO:0000256" key="1">
    <source>
        <dbReference type="ARBA" id="ARBA00004141"/>
    </source>
</evidence>
<dbReference type="GO" id="GO:0005886">
    <property type="term" value="C:plasma membrane"/>
    <property type="evidence" value="ECO:0000318"/>
    <property type="project" value="GO_Central"/>
</dbReference>
<reference evidence="15" key="2">
    <citation type="submission" date="2020-05" db="UniProtKB">
        <authorList>
            <consortium name="EnsemblMetazoa"/>
        </authorList>
    </citation>
    <scope>IDENTIFICATION</scope>
    <source>
        <strain evidence="15">wikel</strain>
    </source>
</reference>
<dbReference type="InterPro" id="IPR001873">
    <property type="entry name" value="ENaC"/>
</dbReference>
<reference evidence="14 16" key="1">
    <citation type="submission" date="2008-03" db="EMBL/GenBank/DDBJ databases">
        <title>Annotation of Ixodes scapularis.</title>
        <authorList>
            <consortium name="Ixodes scapularis Genome Project Consortium"/>
            <person name="Caler E."/>
            <person name="Hannick L.I."/>
            <person name="Bidwell S."/>
            <person name="Joardar V."/>
            <person name="Thiagarajan M."/>
            <person name="Amedeo P."/>
            <person name="Galinsky K.J."/>
            <person name="Schobel S."/>
            <person name="Inman J."/>
            <person name="Hostetler J."/>
            <person name="Miller J."/>
            <person name="Hammond M."/>
            <person name="Megy K."/>
            <person name="Lawson D."/>
            <person name="Kodira C."/>
            <person name="Sutton G."/>
            <person name="Meyer J."/>
            <person name="Hill C.A."/>
            <person name="Birren B."/>
            <person name="Nene V."/>
            <person name="Collins F."/>
            <person name="Alarcon-Chaidez F."/>
            <person name="Wikel S."/>
            <person name="Strausberg R."/>
        </authorList>
    </citation>
    <scope>NUCLEOTIDE SEQUENCE [LARGE SCALE GENOMIC DNA]</scope>
    <source>
        <strain evidence="16">Wikel</strain>
        <strain evidence="14">Wikel colony</strain>
    </source>
</reference>
<evidence type="ECO:0000313" key="16">
    <source>
        <dbReference type="Proteomes" id="UP000001555"/>
    </source>
</evidence>
<feature type="compositionally biased region" description="Basic residues" evidence="13">
    <location>
        <begin position="395"/>
        <end position="404"/>
    </location>
</feature>
<organism>
    <name type="scientific">Ixodes scapularis</name>
    <name type="common">Black-legged tick</name>
    <name type="synonym">Deer tick</name>
    <dbReference type="NCBI Taxonomy" id="6945"/>
    <lineage>
        <taxon>Eukaryota</taxon>
        <taxon>Metazoa</taxon>
        <taxon>Ecdysozoa</taxon>
        <taxon>Arthropoda</taxon>
        <taxon>Chelicerata</taxon>
        <taxon>Arachnida</taxon>
        <taxon>Acari</taxon>
        <taxon>Parasitiformes</taxon>
        <taxon>Ixodida</taxon>
        <taxon>Ixodoidea</taxon>
        <taxon>Ixodidae</taxon>
        <taxon>Ixodinae</taxon>
        <taxon>Ixodes</taxon>
    </lineage>
</organism>
<feature type="region of interest" description="Disordered" evidence="13">
    <location>
        <begin position="357"/>
        <end position="430"/>
    </location>
</feature>
<feature type="region of interest" description="Disordered" evidence="13">
    <location>
        <begin position="453"/>
        <end position="486"/>
    </location>
</feature>